<feature type="region of interest" description="Disordered" evidence="2">
    <location>
        <begin position="229"/>
        <end position="251"/>
    </location>
</feature>
<dbReference type="Pfam" id="PF00096">
    <property type="entry name" value="zf-C2H2"/>
    <property type="match status" value="1"/>
</dbReference>
<feature type="domain" description="C2H2-type" evidence="3">
    <location>
        <begin position="585"/>
        <end position="608"/>
    </location>
</feature>
<keyword evidence="1" id="KW-0863">Zinc-finger</keyword>
<reference evidence="4 5" key="1">
    <citation type="submission" date="2023-01" db="EMBL/GenBank/DDBJ databases">
        <title>Analysis of 21 Apiospora genomes using comparative genomics revels a genus with tremendous synthesis potential of carbohydrate active enzymes and secondary metabolites.</title>
        <authorList>
            <person name="Sorensen T."/>
        </authorList>
    </citation>
    <scope>NUCLEOTIDE SEQUENCE [LARGE SCALE GENOMIC DNA]</scope>
    <source>
        <strain evidence="4 5">CBS 117206</strain>
    </source>
</reference>
<keyword evidence="1" id="KW-0862">Zinc</keyword>
<dbReference type="SMART" id="SM00355">
    <property type="entry name" value="ZnF_C2H2"/>
    <property type="match status" value="3"/>
</dbReference>
<dbReference type="Proteomes" id="UP001392437">
    <property type="component" value="Unassembled WGS sequence"/>
</dbReference>
<evidence type="ECO:0000313" key="4">
    <source>
        <dbReference type="EMBL" id="KAK8123403.1"/>
    </source>
</evidence>
<dbReference type="EMBL" id="JAQQWP010000003">
    <property type="protein sequence ID" value="KAK8123403.1"/>
    <property type="molecule type" value="Genomic_DNA"/>
</dbReference>
<accession>A0AAW0R395</accession>
<keyword evidence="1" id="KW-0479">Metal-binding</keyword>
<protein>
    <recommendedName>
        <fullName evidence="3">C2H2-type domain-containing protein</fullName>
    </recommendedName>
</protein>
<dbReference type="Gene3D" id="3.30.160.60">
    <property type="entry name" value="Classic Zinc Finger"/>
    <property type="match status" value="1"/>
</dbReference>
<evidence type="ECO:0000256" key="2">
    <source>
        <dbReference type="SAM" id="MobiDB-lite"/>
    </source>
</evidence>
<dbReference type="AlphaFoldDB" id="A0AAW0R395"/>
<feature type="region of interest" description="Disordered" evidence="2">
    <location>
        <begin position="307"/>
        <end position="338"/>
    </location>
</feature>
<evidence type="ECO:0000256" key="1">
    <source>
        <dbReference type="PROSITE-ProRule" id="PRU00042"/>
    </source>
</evidence>
<feature type="region of interest" description="Disordered" evidence="2">
    <location>
        <begin position="524"/>
        <end position="548"/>
    </location>
</feature>
<name>A0AAW0R395_9PEZI</name>
<proteinExistence type="predicted"/>
<dbReference type="InterPro" id="IPR013087">
    <property type="entry name" value="Znf_C2H2_type"/>
</dbReference>
<evidence type="ECO:0000259" key="3">
    <source>
        <dbReference type="PROSITE" id="PS50157"/>
    </source>
</evidence>
<dbReference type="PROSITE" id="PS00028">
    <property type="entry name" value="ZINC_FINGER_C2H2_1"/>
    <property type="match status" value="1"/>
</dbReference>
<dbReference type="InterPro" id="IPR036236">
    <property type="entry name" value="Znf_C2H2_sf"/>
</dbReference>
<dbReference type="SUPFAM" id="SSF57667">
    <property type="entry name" value="beta-beta-alpha zinc fingers"/>
    <property type="match status" value="1"/>
</dbReference>
<dbReference type="GO" id="GO:0008270">
    <property type="term" value="F:zinc ion binding"/>
    <property type="evidence" value="ECO:0007669"/>
    <property type="project" value="UniProtKB-KW"/>
</dbReference>
<feature type="compositionally biased region" description="Low complexity" evidence="2">
    <location>
        <begin position="406"/>
        <end position="416"/>
    </location>
</feature>
<sequence>MQSTSYFPSENTHYAPFNQLSLPDSSSFCATLSPTNDVMNDLHRQHHNFAHRASLASTRVPGHDVTKQQNCQFLTRSVDNCSKSRFYASALEYYLLEDPSPVTPNGVACMMSKCPRAFRDAKQMLWHLRECSFFKDGNFDCPECNTTERFPTTSSRKCSWLRSRLSSKTMQFLHASAEVMKRMIGPKSSLCPSCQHTLTEDLGKTRRGCHDGSPTKGFEDSLLSCSDIGKRPSTGSSSSSSGGSGPGLSELYDTTDTIVTIPELPCLQYADEQYASELVGDAPQPQWGPNPAGPYRGERLPQALNVSQSTPRTENPFFSPEVSPTSSGRSPNTLDGTISTQYTSHNILSQMNTHHTIANTEQPSVNLPNHVYSHSSELTTSTIDIQGLAAGDIFLQESFESRNRPNRNGNENNHLRQPTPTLSVDIPTGVVPCDGAAMTWGPDFADITFGGSFGLTNDTAAAPPTPTVDAFNKAMSLARSNTVPFPRAAVAASASTTAYNLNYFRGQQKKSSFSSIDDLSSDSAISSSGSAGETDSVSPGSGSSGKSLPPLELQCSECDFVPTGKAEKRLAYFQKHQATHSGNRWSCQKCGKTYSRKDNATTHIKKFHGEGSLVFDTIFSSPATTVGNPSRKRQRSAHSESMSLQQQRKKSRSHSNESAAASAVEALLNRRGEWRKTE</sequence>
<gene>
    <name evidence="4" type="ORF">PG999_003321</name>
</gene>
<comment type="caution">
    <text evidence="4">The sequence shown here is derived from an EMBL/GenBank/DDBJ whole genome shotgun (WGS) entry which is preliminary data.</text>
</comment>
<organism evidence="4 5">
    <name type="scientific">Apiospora kogelbergensis</name>
    <dbReference type="NCBI Taxonomy" id="1337665"/>
    <lineage>
        <taxon>Eukaryota</taxon>
        <taxon>Fungi</taxon>
        <taxon>Dikarya</taxon>
        <taxon>Ascomycota</taxon>
        <taxon>Pezizomycotina</taxon>
        <taxon>Sordariomycetes</taxon>
        <taxon>Xylariomycetidae</taxon>
        <taxon>Amphisphaeriales</taxon>
        <taxon>Apiosporaceae</taxon>
        <taxon>Apiospora</taxon>
    </lineage>
</organism>
<dbReference type="PROSITE" id="PS50157">
    <property type="entry name" value="ZINC_FINGER_C2H2_2"/>
    <property type="match status" value="1"/>
</dbReference>
<feature type="compositionally biased region" description="Basic and acidic residues" evidence="2">
    <location>
        <begin position="668"/>
        <end position="678"/>
    </location>
</feature>
<evidence type="ECO:0000313" key="5">
    <source>
        <dbReference type="Proteomes" id="UP001392437"/>
    </source>
</evidence>
<feature type="region of interest" description="Disordered" evidence="2">
    <location>
        <begin position="622"/>
        <end position="678"/>
    </location>
</feature>
<feature type="compositionally biased region" description="Low complexity" evidence="2">
    <location>
        <begin position="656"/>
        <end position="667"/>
    </location>
</feature>
<feature type="region of interest" description="Disordered" evidence="2">
    <location>
        <begin position="402"/>
        <end position="423"/>
    </location>
</feature>
<keyword evidence="5" id="KW-1185">Reference proteome</keyword>
<feature type="compositionally biased region" description="Polar residues" evidence="2">
    <location>
        <begin position="322"/>
        <end position="338"/>
    </location>
</feature>